<evidence type="ECO:0000256" key="2">
    <source>
        <dbReference type="ARBA" id="ARBA00023315"/>
    </source>
</evidence>
<evidence type="ECO:0000313" key="6">
    <source>
        <dbReference type="Proteomes" id="UP000031366"/>
    </source>
</evidence>
<dbReference type="GO" id="GO:0008999">
    <property type="term" value="F:protein-N-terminal-alanine acetyltransferase activity"/>
    <property type="evidence" value="ECO:0007669"/>
    <property type="project" value="TreeGrafter"/>
</dbReference>
<evidence type="ECO:0000256" key="1">
    <source>
        <dbReference type="ARBA" id="ARBA00022679"/>
    </source>
</evidence>
<dbReference type="Proteomes" id="UP000031366">
    <property type="component" value="Unassembled WGS sequence"/>
</dbReference>
<feature type="domain" description="N-acetyltransferase" evidence="4">
    <location>
        <begin position="144"/>
        <end position="312"/>
    </location>
</feature>
<dbReference type="EMBL" id="AYSO01000008">
    <property type="protein sequence ID" value="KIE48447.1"/>
    <property type="molecule type" value="Genomic_DNA"/>
</dbReference>
<dbReference type="SUPFAM" id="SSF55729">
    <property type="entry name" value="Acyl-CoA N-acyltransferases (Nat)"/>
    <property type="match status" value="1"/>
</dbReference>
<reference evidence="5 6" key="1">
    <citation type="journal article" date="2015" name="Infect. Genet. Evol.">
        <title>Genomic sequences of six botulinum neurotoxin-producing strains representing three clostridial species illustrate the mobility and diversity of botulinum neurotoxin genes.</title>
        <authorList>
            <person name="Smith T.J."/>
            <person name="Hill K.K."/>
            <person name="Xie G."/>
            <person name="Foley B.T."/>
            <person name="Williamson C.H."/>
            <person name="Foster J.T."/>
            <person name="Johnson S.L."/>
            <person name="Chertkov O."/>
            <person name="Teshima H."/>
            <person name="Gibbons H.S."/>
            <person name="Johnsky L.A."/>
            <person name="Karavis M.A."/>
            <person name="Smith L.A."/>
        </authorList>
    </citation>
    <scope>NUCLEOTIDE SEQUENCE [LARGE SCALE GENOMIC DNA]</scope>
    <source>
        <strain evidence="5 6">CDC 2741</strain>
    </source>
</reference>
<comment type="caution">
    <text evidence="5">The sequence shown here is derived from an EMBL/GenBank/DDBJ whole genome shotgun (WGS) entry which is preliminary data.</text>
</comment>
<dbReference type="Pfam" id="PF13302">
    <property type="entry name" value="Acetyltransf_3"/>
    <property type="match status" value="1"/>
</dbReference>
<dbReference type="STRING" id="29341.RSJ17_00965"/>
<dbReference type="InterPro" id="IPR000182">
    <property type="entry name" value="GNAT_dom"/>
</dbReference>
<protein>
    <submittedName>
        <fullName evidence="5">Acetyltransferase family protein</fullName>
    </submittedName>
</protein>
<accession>A0A0C1R4N4</accession>
<dbReference type="RefSeq" id="WP_039629764.1">
    <property type="nucleotide sequence ID" value="NZ_AYSO01000008.1"/>
</dbReference>
<sequence>MNKGKWVSLNLANGSRRDYIIRDNLGITIGRIYIIEIDSDNRSCLFRLKFYKSKEEGYDYLKDTITLILNILFKNNKVNKVNVLCGEDINLNAFTNLGFELEGIISDNIIHKSKLEHELLFGINKNSYERSYIEKELILHGKNIYLKALTPEDSEEILKYYVKNREYLTPFEPLRDENFYTLEEQSTSLIESYKQFIKGQAVHFGIYKEGRFIGRIKINNIVMGVFRNAFIGYSIDENEQGKGYMKEAVKLAIDYAYEELELHRIEASTMVSNEKSQRVLKSCGFQELGVSKEYLYINGKWQDHVVFYRNKK</sequence>
<name>A0A0C1R4N4_9CLOT</name>
<dbReference type="GO" id="GO:0005737">
    <property type="term" value="C:cytoplasm"/>
    <property type="evidence" value="ECO:0007669"/>
    <property type="project" value="TreeGrafter"/>
</dbReference>
<dbReference type="PANTHER" id="PTHR43792">
    <property type="entry name" value="GNAT FAMILY, PUTATIVE (AFU_ORTHOLOGUE AFUA_3G00765)-RELATED-RELATED"/>
    <property type="match status" value="1"/>
</dbReference>
<dbReference type="PROSITE" id="PS51186">
    <property type="entry name" value="GNAT"/>
    <property type="match status" value="1"/>
</dbReference>
<keyword evidence="2" id="KW-0012">Acyltransferase</keyword>
<keyword evidence="1 5" id="KW-0808">Transferase</keyword>
<proteinExistence type="inferred from homology"/>
<evidence type="ECO:0000313" key="5">
    <source>
        <dbReference type="EMBL" id="KIE48447.1"/>
    </source>
</evidence>
<dbReference type="PANTHER" id="PTHR43792:SF8">
    <property type="entry name" value="[RIBOSOMAL PROTEIN US5]-ALANINE N-ACETYLTRANSFERASE"/>
    <property type="match status" value="1"/>
</dbReference>
<dbReference type="AlphaFoldDB" id="A0A0C1R4N4"/>
<evidence type="ECO:0000256" key="3">
    <source>
        <dbReference type="ARBA" id="ARBA00038502"/>
    </source>
</evidence>
<evidence type="ECO:0000259" key="4">
    <source>
        <dbReference type="PROSITE" id="PS51186"/>
    </source>
</evidence>
<dbReference type="InterPro" id="IPR051531">
    <property type="entry name" value="N-acetyltransferase"/>
</dbReference>
<organism evidence="5 6">
    <name type="scientific">Clostridium argentinense CDC 2741</name>
    <dbReference type="NCBI Taxonomy" id="1418104"/>
    <lineage>
        <taxon>Bacteria</taxon>
        <taxon>Bacillati</taxon>
        <taxon>Bacillota</taxon>
        <taxon>Clostridia</taxon>
        <taxon>Eubacteriales</taxon>
        <taxon>Clostridiaceae</taxon>
        <taxon>Clostridium</taxon>
    </lineage>
</organism>
<comment type="similarity">
    <text evidence="3">Belongs to the acetyltransferase family. RimJ subfamily.</text>
</comment>
<dbReference type="Gene3D" id="3.40.630.30">
    <property type="match status" value="2"/>
</dbReference>
<gene>
    <name evidence="5" type="ORF">U732_4294</name>
</gene>
<dbReference type="InterPro" id="IPR016181">
    <property type="entry name" value="Acyl_CoA_acyltransferase"/>
</dbReference>
<keyword evidence="6" id="KW-1185">Reference proteome</keyword>
<dbReference type="OrthoDB" id="9801656at2"/>